<reference evidence="7" key="1">
    <citation type="submission" date="2013-02" db="EMBL/GenBank/DDBJ databases">
        <authorList>
            <person name="Hughes D."/>
        </authorList>
    </citation>
    <scope>NUCLEOTIDE SEQUENCE</scope>
    <source>
        <strain>Durham</strain>
        <strain evidence="7">NC isolate 2 -- Noor lab</strain>
    </source>
</reference>
<accession>T1GGI6</accession>
<keyword evidence="4" id="KW-0653">Protein transport</keyword>
<proteinExistence type="inferred from homology"/>
<evidence type="ECO:0000256" key="4">
    <source>
        <dbReference type="ARBA" id="ARBA00022927"/>
    </source>
</evidence>
<dbReference type="Gene3D" id="1.25.10.10">
    <property type="entry name" value="Leucine-rich Repeat Variant"/>
    <property type="match status" value="1"/>
</dbReference>
<comment type="similarity">
    <text evidence="1">Belongs to the importin alpha family.</text>
</comment>
<reference evidence="6" key="2">
    <citation type="submission" date="2015-06" db="UniProtKB">
        <authorList>
            <consortium name="EnsemblMetazoa"/>
        </authorList>
    </citation>
    <scope>IDENTIFICATION</scope>
</reference>
<dbReference type="InterPro" id="IPR032413">
    <property type="entry name" value="Arm_3"/>
</dbReference>
<dbReference type="AlphaFoldDB" id="T1GGI6"/>
<dbReference type="EMBL" id="CAQQ02144693">
    <property type="status" value="NOT_ANNOTATED_CDS"/>
    <property type="molecule type" value="Genomic_DNA"/>
</dbReference>
<dbReference type="InterPro" id="IPR016024">
    <property type="entry name" value="ARM-type_fold"/>
</dbReference>
<dbReference type="InterPro" id="IPR000225">
    <property type="entry name" value="Armadillo"/>
</dbReference>
<keyword evidence="3" id="KW-0677">Repeat</keyword>
<dbReference type="Pfam" id="PF00514">
    <property type="entry name" value="Arm"/>
    <property type="match status" value="7"/>
</dbReference>
<dbReference type="Pfam" id="PF16186">
    <property type="entry name" value="Arm_3"/>
    <property type="match status" value="1"/>
</dbReference>
<dbReference type="SMART" id="SM00185">
    <property type="entry name" value="ARM"/>
    <property type="match status" value="6"/>
</dbReference>
<feature type="repeat" description="ARM" evidence="5">
    <location>
        <begin position="25"/>
        <end position="67"/>
    </location>
</feature>
<organism evidence="6 7">
    <name type="scientific">Megaselia scalaris</name>
    <name type="common">Humpbacked fly</name>
    <name type="synonym">Phora scalaris</name>
    <dbReference type="NCBI Taxonomy" id="36166"/>
    <lineage>
        <taxon>Eukaryota</taxon>
        <taxon>Metazoa</taxon>
        <taxon>Ecdysozoa</taxon>
        <taxon>Arthropoda</taxon>
        <taxon>Hexapoda</taxon>
        <taxon>Insecta</taxon>
        <taxon>Pterygota</taxon>
        <taxon>Neoptera</taxon>
        <taxon>Endopterygota</taxon>
        <taxon>Diptera</taxon>
        <taxon>Brachycera</taxon>
        <taxon>Muscomorpha</taxon>
        <taxon>Platypezoidea</taxon>
        <taxon>Phoridae</taxon>
        <taxon>Megaseliini</taxon>
        <taxon>Megaselia</taxon>
    </lineage>
</organism>
<dbReference type="PANTHER" id="PTHR23316">
    <property type="entry name" value="IMPORTIN ALPHA"/>
    <property type="match status" value="1"/>
</dbReference>
<dbReference type="GO" id="GO:0005634">
    <property type="term" value="C:nucleus"/>
    <property type="evidence" value="ECO:0007669"/>
    <property type="project" value="UniProtKB-ARBA"/>
</dbReference>
<dbReference type="STRING" id="36166.T1GGI6"/>
<evidence type="ECO:0000256" key="2">
    <source>
        <dbReference type="ARBA" id="ARBA00022448"/>
    </source>
</evidence>
<dbReference type="GO" id="GO:0006607">
    <property type="term" value="P:NLS-bearing protein import into nucleus"/>
    <property type="evidence" value="ECO:0007669"/>
    <property type="project" value="UniProtKB-ARBA"/>
</dbReference>
<evidence type="ECO:0000256" key="3">
    <source>
        <dbReference type="ARBA" id="ARBA00022737"/>
    </source>
</evidence>
<dbReference type="EMBL" id="CAQQ02144692">
    <property type="status" value="NOT_ANNOTATED_CDS"/>
    <property type="molecule type" value="Genomic_DNA"/>
</dbReference>
<evidence type="ECO:0000256" key="1">
    <source>
        <dbReference type="ARBA" id="ARBA00010394"/>
    </source>
</evidence>
<protein>
    <recommendedName>
        <fullName evidence="8">Importin subunit alpha</fullName>
    </recommendedName>
</protein>
<keyword evidence="2" id="KW-0813">Transport</keyword>
<evidence type="ECO:0000256" key="5">
    <source>
        <dbReference type="PROSITE-ProRule" id="PRU00259"/>
    </source>
</evidence>
<dbReference type="SUPFAM" id="SSF48371">
    <property type="entry name" value="ARM repeat"/>
    <property type="match status" value="1"/>
</dbReference>
<dbReference type="Proteomes" id="UP000015102">
    <property type="component" value="Unassembled WGS sequence"/>
</dbReference>
<evidence type="ECO:0008006" key="8">
    <source>
        <dbReference type="Google" id="ProtNLM"/>
    </source>
</evidence>
<dbReference type="EnsemblMetazoa" id="MESCA002506-RA">
    <property type="protein sequence ID" value="MESCA002506-PA"/>
    <property type="gene ID" value="MESCA002506"/>
</dbReference>
<dbReference type="InterPro" id="IPR011989">
    <property type="entry name" value="ARM-like"/>
</dbReference>
<sequence>FEAAWALTNIASGTQQQTRIVIEAGAVPVFVSLLSSTAEDVQEQAVWALGNIAGDSPACRDFVLNSGIMMPLLQILSNESRISMTRNAVWTLSNLCRGKNPAADFTKIVKGLPILAKLLHHQDIDILCDTCWAISYLSDGPNEKIQEVINAGVSRRLVELLSHSENNVVTAALRATQVIINCNALPCIKSLLMSPQATIKKEACWTISNIAAGNRQQIQAIIDNDIFPALMGILAISDFKTKKEAAWAITNATSSGTTDQIKYLVEVGCIPPMCDFLTVVDSDIVQVALNALENILKTGEKCNEKPNPFAILIEECGGLDKIEYLQSHENRDIYYKAFLIIENYFGNEEEDHRCAPAWSNDHSEYTLKPPSTGGGFDF</sequence>
<dbReference type="HOGENOM" id="CLU_018084_1_0_1"/>
<evidence type="ECO:0000313" key="6">
    <source>
        <dbReference type="EnsemblMetazoa" id="MESCA002506-PA"/>
    </source>
</evidence>
<name>T1GGI6_MEGSC</name>
<dbReference type="FunFam" id="1.25.10.10:FF:000009">
    <property type="entry name" value="Importin subunit alpha"/>
    <property type="match status" value="1"/>
</dbReference>
<dbReference type="PROSITE" id="PS50176">
    <property type="entry name" value="ARM_REPEAT"/>
    <property type="match status" value="1"/>
</dbReference>
<evidence type="ECO:0000313" key="7">
    <source>
        <dbReference type="Proteomes" id="UP000015102"/>
    </source>
</evidence>
<dbReference type="OMA" id="NAYAQMI"/>
<keyword evidence="7" id="KW-1185">Reference proteome</keyword>